<dbReference type="InterPro" id="IPR030802">
    <property type="entry name" value="Permease_MalE"/>
</dbReference>
<dbReference type="PANTHER" id="PTHR30188">
    <property type="entry name" value="ABC TRANSPORTER PERMEASE PROTEIN-RELATED"/>
    <property type="match status" value="1"/>
</dbReference>
<protein>
    <submittedName>
        <fullName evidence="2">Uncharacterized protein</fullName>
    </submittedName>
</protein>
<keyword evidence="1" id="KW-1133">Transmembrane helix</keyword>
<evidence type="ECO:0000313" key="2">
    <source>
        <dbReference type="EMBL" id="QFR99826.1"/>
    </source>
</evidence>
<sequence>MVLGLPVLNFISVITSFLSGSFICFILYNIHPHIFFNAVFHDNLLIDVVKSSIKTCIFAFFISITSCVWGITNIGGSRSIGTSTTSSVVTCLLIVFILNFILSYLFFDNSLSSFQFL</sequence>
<proteinExistence type="predicted"/>
<feature type="transmembrane region" description="Helical" evidence="1">
    <location>
        <begin position="84"/>
        <end position="107"/>
    </location>
</feature>
<dbReference type="GO" id="GO:0043190">
    <property type="term" value="C:ATP-binding cassette (ABC) transporter complex"/>
    <property type="evidence" value="ECO:0007669"/>
    <property type="project" value="InterPro"/>
</dbReference>
<organism evidence="2">
    <name type="scientific">Osmundea sinicola</name>
    <dbReference type="NCBI Taxonomy" id="290685"/>
    <lineage>
        <taxon>Eukaryota</taxon>
        <taxon>Rhodophyta</taxon>
        <taxon>Florideophyceae</taxon>
        <taxon>Rhodymeniophycidae</taxon>
        <taxon>Ceramiales</taxon>
        <taxon>Rhodomelaceae</taxon>
        <taxon>Laurencieae</taxon>
        <taxon>Osmundea</taxon>
    </lineage>
</organism>
<reference evidence="2" key="1">
    <citation type="submission" date="2018-09" db="EMBL/GenBank/DDBJ databases">
        <title>Genomics and Phylogenetic analysis of three type specimens of Osmundea (Rhodomelaceae, Rhodophyta).</title>
        <authorList>
            <person name="Hughey J.R."/>
            <person name="Miller K.A."/>
        </authorList>
    </citation>
    <scope>NUCLEOTIDE SEQUENCE</scope>
</reference>
<dbReference type="Pfam" id="PF02405">
    <property type="entry name" value="MlaE"/>
    <property type="match status" value="1"/>
</dbReference>
<dbReference type="GO" id="GO:0005548">
    <property type="term" value="F:phospholipid transporter activity"/>
    <property type="evidence" value="ECO:0007669"/>
    <property type="project" value="TreeGrafter"/>
</dbReference>
<dbReference type="RefSeq" id="YP_009944532.1">
    <property type="nucleotide sequence ID" value="NC_051457.1"/>
</dbReference>
<gene>
    <name evidence="2" type="primary">ycf63</name>
</gene>
<feature type="transmembrane region" description="Helical" evidence="1">
    <location>
        <begin position="51"/>
        <end position="72"/>
    </location>
</feature>
<feature type="transmembrane region" description="Helical" evidence="1">
    <location>
        <begin position="7"/>
        <end position="31"/>
    </location>
</feature>
<dbReference type="PANTHER" id="PTHR30188:SF4">
    <property type="entry name" value="PROTEIN TRIGALACTOSYLDIACYLGLYCEROL 1, CHLOROPLASTIC"/>
    <property type="match status" value="1"/>
</dbReference>
<dbReference type="GeneID" id="60234867"/>
<keyword evidence="1" id="KW-0812">Transmembrane</keyword>
<keyword evidence="2" id="KW-0150">Chloroplast</keyword>
<dbReference type="EMBL" id="MH898941">
    <property type="protein sequence ID" value="QFR99826.1"/>
    <property type="molecule type" value="Genomic_DNA"/>
</dbReference>
<geneLocation type="chloroplast" evidence="2"/>
<dbReference type="AlphaFoldDB" id="A0A7L4WP97"/>
<accession>A0A7L4WP97</accession>
<evidence type="ECO:0000256" key="1">
    <source>
        <dbReference type="SAM" id="Phobius"/>
    </source>
</evidence>
<keyword evidence="1" id="KW-0472">Membrane</keyword>
<name>A0A7L4WP97_9FLOR</name>
<keyword evidence="2" id="KW-0934">Plastid</keyword>